<sequence length="137" mass="15097">MANGRQRRASGGRVLWRRAVETGELMAGSDWQGKVTTSTGGEEQKTAGREDGARSADGGARVRGAWILGGRGKRKRRRGSSPGKKVHGAVGQELLGFELEFASGSRTLMRWHGRGEGRKGTGHWWLFIGKWRRKPTR</sequence>
<proteinExistence type="predicted"/>
<comment type="caution">
    <text evidence="2">The sequence shown here is derived from an EMBL/GenBank/DDBJ whole genome shotgun (WGS) entry which is preliminary data.</text>
</comment>
<evidence type="ECO:0000256" key="1">
    <source>
        <dbReference type="SAM" id="MobiDB-lite"/>
    </source>
</evidence>
<dbReference type="EMBL" id="SPHZ02000009">
    <property type="protein sequence ID" value="KAF0900132.1"/>
    <property type="molecule type" value="Genomic_DNA"/>
</dbReference>
<reference evidence="2 3" key="1">
    <citation type="submission" date="2019-11" db="EMBL/GenBank/DDBJ databases">
        <title>Whole genome sequence of Oryza granulata.</title>
        <authorList>
            <person name="Li W."/>
        </authorList>
    </citation>
    <scope>NUCLEOTIDE SEQUENCE [LARGE SCALE GENOMIC DNA]</scope>
    <source>
        <strain evidence="3">cv. Menghai</strain>
        <tissue evidence="2">Leaf</tissue>
    </source>
</reference>
<accession>A0A6G1CIX9</accession>
<feature type="compositionally biased region" description="Basic and acidic residues" evidence="1">
    <location>
        <begin position="42"/>
        <end position="54"/>
    </location>
</feature>
<dbReference type="AlphaFoldDB" id="A0A6G1CIX9"/>
<evidence type="ECO:0000313" key="2">
    <source>
        <dbReference type="EMBL" id="KAF0900132.1"/>
    </source>
</evidence>
<gene>
    <name evidence="2" type="ORF">E2562_027448</name>
</gene>
<keyword evidence="3" id="KW-1185">Reference proteome</keyword>
<evidence type="ECO:0000313" key="3">
    <source>
        <dbReference type="Proteomes" id="UP000479710"/>
    </source>
</evidence>
<dbReference type="Proteomes" id="UP000479710">
    <property type="component" value="Unassembled WGS sequence"/>
</dbReference>
<feature type="region of interest" description="Disordered" evidence="1">
    <location>
        <begin position="26"/>
        <end position="87"/>
    </location>
</feature>
<evidence type="ECO:0008006" key="4">
    <source>
        <dbReference type="Google" id="ProtNLM"/>
    </source>
</evidence>
<organism evidence="2 3">
    <name type="scientific">Oryza meyeriana var. granulata</name>
    <dbReference type="NCBI Taxonomy" id="110450"/>
    <lineage>
        <taxon>Eukaryota</taxon>
        <taxon>Viridiplantae</taxon>
        <taxon>Streptophyta</taxon>
        <taxon>Embryophyta</taxon>
        <taxon>Tracheophyta</taxon>
        <taxon>Spermatophyta</taxon>
        <taxon>Magnoliopsida</taxon>
        <taxon>Liliopsida</taxon>
        <taxon>Poales</taxon>
        <taxon>Poaceae</taxon>
        <taxon>BOP clade</taxon>
        <taxon>Oryzoideae</taxon>
        <taxon>Oryzeae</taxon>
        <taxon>Oryzinae</taxon>
        <taxon>Oryza</taxon>
        <taxon>Oryza meyeriana</taxon>
    </lineage>
</organism>
<name>A0A6G1CIX9_9ORYZ</name>
<feature type="compositionally biased region" description="Basic residues" evidence="1">
    <location>
        <begin position="71"/>
        <end position="87"/>
    </location>
</feature>
<protein>
    <recommendedName>
        <fullName evidence="4">DUF834 domain-containing protein</fullName>
    </recommendedName>
</protein>